<keyword evidence="1" id="KW-1133">Transmembrane helix</keyword>
<protein>
    <submittedName>
        <fullName evidence="2">Uncharacterized protein</fullName>
    </submittedName>
</protein>
<dbReference type="EMBL" id="JAYMYQ010000005">
    <property type="protein sequence ID" value="KAK7331205.1"/>
    <property type="molecule type" value="Genomic_DNA"/>
</dbReference>
<accession>A0AAN9QAW6</accession>
<comment type="caution">
    <text evidence="2">The sequence shown here is derived from an EMBL/GenBank/DDBJ whole genome shotgun (WGS) entry which is preliminary data.</text>
</comment>
<gene>
    <name evidence="2" type="ORF">VNO77_25423</name>
</gene>
<dbReference type="AlphaFoldDB" id="A0AAN9QAW6"/>
<feature type="transmembrane region" description="Helical" evidence="1">
    <location>
        <begin position="30"/>
        <end position="49"/>
    </location>
</feature>
<sequence>MIHKLCELLGMEDIYSIHCSADNEGNSFELWPHTTIYFLFVFLSFVSLVGKNVGLATSRALVYHISA</sequence>
<dbReference type="Proteomes" id="UP001367508">
    <property type="component" value="Unassembled WGS sequence"/>
</dbReference>
<name>A0AAN9QAW6_CANGL</name>
<reference evidence="2 3" key="1">
    <citation type="submission" date="2024-01" db="EMBL/GenBank/DDBJ databases">
        <title>The genomes of 5 underutilized Papilionoideae crops provide insights into root nodulation and disease resistanc.</title>
        <authorList>
            <person name="Jiang F."/>
        </authorList>
    </citation>
    <scope>NUCLEOTIDE SEQUENCE [LARGE SCALE GENOMIC DNA]</scope>
    <source>
        <strain evidence="2">LVBAO_FW01</strain>
        <tissue evidence="2">Leaves</tissue>
    </source>
</reference>
<keyword evidence="3" id="KW-1185">Reference proteome</keyword>
<evidence type="ECO:0000313" key="3">
    <source>
        <dbReference type="Proteomes" id="UP001367508"/>
    </source>
</evidence>
<evidence type="ECO:0000313" key="2">
    <source>
        <dbReference type="EMBL" id="KAK7331205.1"/>
    </source>
</evidence>
<keyword evidence="1" id="KW-0812">Transmembrane</keyword>
<proteinExistence type="predicted"/>
<keyword evidence="1" id="KW-0472">Membrane</keyword>
<organism evidence="2 3">
    <name type="scientific">Canavalia gladiata</name>
    <name type="common">Sword bean</name>
    <name type="synonym">Dolichos gladiatus</name>
    <dbReference type="NCBI Taxonomy" id="3824"/>
    <lineage>
        <taxon>Eukaryota</taxon>
        <taxon>Viridiplantae</taxon>
        <taxon>Streptophyta</taxon>
        <taxon>Embryophyta</taxon>
        <taxon>Tracheophyta</taxon>
        <taxon>Spermatophyta</taxon>
        <taxon>Magnoliopsida</taxon>
        <taxon>eudicotyledons</taxon>
        <taxon>Gunneridae</taxon>
        <taxon>Pentapetalae</taxon>
        <taxon>rosids</taxon>
        <taxon>fabids</taxon>
        <taxon>Fabales</taxon>
        <taxon>Fabaceae</taxon>
        <taxon>Papilionoideae</taxon>
        <taxon>50 kb inversion clade</taxon>
        <taxon>NPAAA clade</taxon>
        <taxon>indigoferoid/millettioid clade</taxon>
        <taxon>Phaseoleae</taxon>
        <taxon>Canavalia</taxon>
    </lineage>
</organism>
<evidence type="ECO:0000256" key="1">
    <source>
        <dbReference type="SAM" id="Phobius"/>
    </source>
</evidence>